<evidence type="ECO:0000313" key="3">
    <source>
        <dbReference type="Proteomes" id="UP000248349"/>
    </source>
</evidence>
<feature type="region of interest" description="Disordered" evidence="1">
    <location>
        <begin position="88"/>
        <end position="113"/>
    </location>
</feature>
<dbReference type="AlphaFoldDB" id="A0A318ZV15"/>
<dbReference type="GeneID" id="37072244"/>
<gene>
    <name evidence="2" type="ORF">BP01DRAFT_199539</name>
</gene>
<dbReference type="RefSeq" id="XP_025433852.1">
    <property type="nucleotide sequence ID" value="XM_025571016.1"/>
</dbReference>
<organism evidence="2 3">
    <name type="scientific">Aspergillus saccharolyticus JOP 1030-1</name>
    <dbReference type="NCBI Taxonomy" id="1450539"/>
    <lineage>
        <taxon>Eukaryota</taxon>
        <taxon>Fungi</taxon>
        <taxon>Dikarya</taxon>
        <taxon>Ascomycota</taxon>
        <taxon>Pezizomycotina</taxon>
        <taxon>Eurotiomycetes</taxon>
        <taxon>Eurotiomycetidae</taxon>
        <taxon>Eurotiales</taxon>
        <taxon>Aspergillaceae</taxon>
        <taxon>Aspergillus</taxon>
        <taxon>Aspergillus subgen. Circumdati</taxon>
    </lineage>
</organism>
<sequence length="160" mass="17914">MLCFRRSATRLRCDRITLASLSIFCNQDRPMAVAGSPSASRERQHLCGVHYYTVRWKTWPNSQCCTLPGKPTVCSSCPSQRTVGIGFSPPETRGKVTDIPHDQSHSSRSQPEELDALTKTALIELSLSLSGVKTDQLYAKIESKQHKFNWLGFERPSRCG</sequence>
<name>A0A318ZV15_9EURO</name>
<proteinExistence type="predicted"/>
<evidence type="ECO:0000256" key="1">
    <source>
        <dbReference type="SAM" id="MobiDB-lite"/>
    </source>
</evidence>
<feature type="compositionally biased region" description="Basic and acidic residues" evidence="1">
    <location>
        <begin position="92"/>
        <end position="105"/>
    </location>
</feature>
<evidence type="ECO:0000313" key="2">
    <source>
        <dbReference type="EMBL" id="PYH47870.1"/>
    </source>
</evidence>
<dbReference type="Proteomes" id="UP000248349">
    <property type="component" value="Unassembled WGS sequence"/>
</dbReference>
<protein>
    <submittedName>
        <fullName evidence="2">Uncharacterized protein</fullName>
    </submittedName>
</protein>
<accession>A0A318ZV15</accession>
<keyword evidence="3" id="KW-1185">Reference proteome</keyword>
<reference evidence="2 3" key="1">
    <citation type="submission" date="2016-12" db="EMBL/GenBank/DDBJ databases">
        <title>The genomes of Aspergillus section Nigri reveals drivers in fungal speciation.</title>
        <authorList>
            <consortium name="DOE Joint Genome Institute"/>
            <person name="Vesth T.C."/>
            <person name="Nybo J."/>
            <person name="Theobald S."/>
            <person name="Brandl J."/>
            <person name="Frisvad J.C."/>
            <person name="Nielsen K.F."/>
            <person name="Lyhne E.K."/>
            <person name="Kogle M.E."/>
            <person name="Kuo A."/>
            <person name="Riley R."/>
            <person name="Clum A."/>
            <person name="Nolan M."/>
            <person name="Lipzen A."/>
            <person name="Salamov A."/>
            <person name="Henrissat B."/>
            <person name="Wiebenga A."/>
            <person name="De Vries R.P."/>
            <person name="Grigoriev I.V."/>
            <person name="Mortensen U.H."/>
            <person name="Andersen M.R."/>
            <person name="Baker S.E."/>
        </authorList>
    </citation>
    <scope>NUCLEOTIDE SEQUENCE [LARGE SCALE GENOMIC DNA]</scope>
    <source>
        <strain evidence="2 3">JOP 1030-1</strain>
    </source>
</reference>
<dbReference type="EMBL" id="KZ821223">
    <property type="protein sequence ID" value="PYH47870.1"/>
    <property type="molecule type" value="Genomic_DNA"/>
</dbReference>